<dbReference type="InterPro" id="IPR006938">
    <property type="entry name" value="DUF624"/>
</dbReference>
<keyword evidence="1" id="KW-1133">Transmembrane helix</keyword>
<feature type="transmembrane region" description="Helical" evidence="1">
    <location>
        <begin position="147"/>
        <end position="165"/>
    </location>
</feature>
<dbReference type="RefSeq" id="WP_151623669.1">
    <property type="nucleotide sequence ID" value="NZ_CP043028.1"/>
</dbReference>
<evidence type="ECO:0000313" key="2">
    <source>
        <dbReference type="EMBL" id="QFJ55149.1"/>
    </source>
</evidence>
<feature type="transmembrane region" description="Helical" evidence="1">
    <location>
        <begin position="20"/>
        <end position="40"/>
    </location>
</feature>
<dbReference type="Proteomes" id="UP000327030">
    <property type="component" value="Chromosome 1"/>
</dbReference>
<keyword evidence="1" id="KW-0812">Transmembrane</keyword>
<organism evidence="2 3">
    <name type="scientific">Pseudobutyrivibrio xylanivorans</name>
    <dbReference type="NCBI Taxonomy" id="185007"/>
    <lineage>
        <taxon>Bacteria</taxon>
        <taxon>Bacillati</taxon>
        <taxon>Bacillota</taxon>
        <taxon>Clostridia</taxon>
        <taxon>Lachnospirales</taxon>
        <taxon>Lachnospiraceae</taxon>
        <taxon>Pseudobutyrivibrio</taxon>
    </lineage>
</organism>
<dbReference type="OrthoDB" id="9814991at2"/>
<feature type="transmembrane region" description="Helical" evidence="1">
    <location>
        <begin position="71"/>
        <end position="93"/>
    </location>
</feature>
<protein>
    <submittedName>
        <fullName evidence="2">DUF624 domain-containing protein</fullName>
    </submittedName>
</protein>
<keyword evidence="1" id="KW-0472">Membrane</keyword>
<evidence type="ECO:0000256" key="1">
    <source>
        <dbReference type="SAM" id="Phobius"/>
    </source>
</evidence>
<dbReference type="KEGG" id="pxv:FXF36_09875"/>
<gene>
    <name evidence="2" type="ORF">FXF36_09875</name>
</gene>
<accession>A0A5P6VTR4</accession>
<proteinExistence type="predicted"/>
<feature type="transmembrane region" description="Helical" evidence="1">
    <location>
        <begin position="105"/>
        <end position="126"/>
    </location>
</feature>
<reference evidence="3" key="1">
    <citation type="submission" date="2019-08" db="EMBL/GenBank/DDBJ databases">
        <title>Complete Genome Sequence of the Polysaccharide-Degrading Rumen Bacterium Pseudobutyrivibrio xylanivorans MA3014.</title>
        <authorList>
            <person name="Palevich N."/>
            <person name="Maclean P.H."/>
            <person name="Kelly W.J."/>
            <person name="Leahy S.C."/>
            <person name="Rakonjac J."/>
            <person name="Attwood G.T."/>
        </authorList>
    </citation>
    <scope>NUCLEOTIDE SEQUENCE [LARGE SCALE GENOMIC DNA]</scope>
    <source>
        <strain evidence="3">MA3014</strain>
    </source>
</reference>
<feature type="transmembrane region" description="Helical" evidence="1">
    <location>
        <begin position="171"/>
        <end position="190"/>
    </location>
</feature>
<dbReference type="AlphaFoldDB" id="A0A5P6VTR4"/>
<sequence length="217" mass="24833">MELLRPDSEVMEFLSKVTDYIIINLLTLLLSIPIITIGAAHTAKFYTAMKIARGEEPSAVKSYFKSFRENFSQVTGAWMIILAVGLVLAFDWYNVIYGRGMSMPFIGKAALGVLTFVVWSVAYCMFPFEARYKVTLKELFKASMVMALLNIPRMVLIFIVTFLPYLICAWYIQWGLAIWLLCTTVTLYYVSREFNKQLEMLNKEDKVNNESGDDEAC</sequence>
<dbReference type="EMBL" id="CP043028">
    <property type="protein sequence ID" value="QFJ55149.1"/>
    <property type="molecule type" value="Genomic_DNA"/>
</dbReference>
<dbReference type="Pfam" id="PF04854">
    <property type="entry name" value="DUF624"/>
    <property type="match status" value="1"/>
</dbReference>
<name>A0A5P6VTR4_PSEXY</name>
<evidence type="ECO:0000313" key="3">
    <source>
        <dbReference type="Proteomes" id="UP000327030"/>
    </source>
</evidence>